<evidence type="ECO:0000256" key="3">
    <source>
        <dbReference type="ARBA" id="ARBA00022475"/>
    </source>
</evidence>
<evidence type="ECO:0000256" key="9">
    <source>
        <dbReference type="SAM" id="Coils"/>
    </source>
</evidence>
<dbReference type="PANTHER" id="PTHR37461:SF1">
    <property type="entry name" value="ANTI-SIGMA-K FACTOR RSKA"/>
    <property type="match status" value="1"/>
</dbReference>
<feature type="domain" description="Anti-sigma K factor RskA C-terminal" evidence="11">
    <location>
        <begin position="90"/>
        <end position="247"/>
    </location>
</feature>
<dbReference type="EMBL" id="JAESIY010000009">
    <property type="protein sequence ID" value="MBL3657690.1"/>
    <property type="molecule type" value="Genomic_DNA"/>
</dbReference>
<keyword evidence="4 10" id="KW-0812">Transmembrane</keyword>
<keyword evidence="9" id="KW-0175">Coiled coil</keyword>
<name>A0A937FB88_9BACT</name>
<dbReference type="InterPro" id="IPR041916">
    <property type="entry name" value="Anti_sigma_zinc_sf"/>
</dbReference>
<dbReference type="GO" id="GO:0005886">
    <property type="term" value="C:plasma membrane"/>
    <property type="evidence" value="ECO:0007669"/>
    <property type="project" value="UniProtKB-SubCell"/>
</dbReference>
<evidence type="ECO:0000256" key="4">
    <source>
        <dbReference type="ARBA" id="ARBA00022692"/>
    </source>
</evidence>
<evidence type="ECO:0000259" key="11">
    <source>
        <dbReference type="Pfam" id="PF10099"/>
    </source>
</evidence>
<keyword evidence="13" id="KW-1185">Reference proteome</keyword>
<comment type="caution">
    <text evidence="12">The sequence shown here is derived from an EMBL/GenBank/DDBJ whole genome shotgun (WGS) entry which is preliminary data.</text>
</comment>
<dbReference type="RefSeq" id="WP_202245487.1">
    <property type="nucleotide sequence ID" value="NZ_JAESIY010000009.1"/>
</dbReference>
<dbReference type="Gene3D" id="1.10.10.1320">
    <property type="entry name" value="Anti-sigma factor, zinc-finger domain"/>
    <property type="match status" value="1"/>
</dbReference>
<dbReference type="AlphaFoldDB" id="A0A937FB88"/>
<keyword evidence="3" id="KW-1003">Cell membrane</keyword>
<gene>
    <name evidence="12" type="ORF">JL102_16185</name>
</gene>
<evidence type="ECO:0000256" key="2">
    <source>
        <dbReference type="ARBA" id="ARBA00004236"/>
    </source>
</evidence>
<dbReference type="GO" id="GO:0016989">
    <property type="term" value="F:sigma factor antagonist activity"/>
    <property type="evidence" value="ECO:0007669"/>
    <property type="project" value="TreeGrafter"/>
</dbReference>
<reference evidence="12" key="1">
    <citation type="submission" date="2021-01" db="EMBL/GenBank/DDBJ databases">
        <title>Fulvivirga kasyanovii gen. nov., sp nov., a novel member of the phylum Bacteroidetes isolated from seawater in a mussel farm.</title>
        <authorList>
            <person name="Zhao L.-H."/>
            <person name="Wang Z.-J."/>
        </authorList>
    </citation>
    <scope>NUCLEOTIDE SEQUENCE</scope>
    <source>
        <strain evidence="12">2943</strain>
    </source>
</reference>
<evidence type="ECO:0000256" key="5">
    <source>
        <dbReference type="ARBA" id="ARBA00022989"/>
    </source>
</evidence>
<sequence>MNIQEYISSGILEAYALGELSSSEELEVVENLKKYPEIKEELHKVELSLENLALETAVSPSPQVKASVLAAIDDGEHEVHGRNLGVWRLAVAASVTIAAVSLVLAYSYYNKWKHTEHELSSLIAQNERLAQDYNQVNKKIDQVESDFDILRDARFRRVSMNGTDNAPKSQALVYWNEITEDVYLSINSLDMLSKQKQYQLWAIVDGKPVDAGVFNSGVKHLLKMKSIKGASAFAVTVEPKGGSVSPTLETMQLMGAV</sequence>
<keyword evidence="6 10" id="KW-0472">Membrane</keyword>
<comment type="subcellular location">
    <subcellularLocation>
        <location evidence="2">Cell membrane</location>
    </subcellularLocation>
    <subcellularLocation>
        <location evidence="1">Membrane</location>
        <topology evidence="1">Single-pass membrane protein</topology>
    </subcellularLocation>
</comment>
<evidence type="ECO:0000313" key="12">
    <source>
        <dbReference type="EMBL" id="MBL3657690.1"/>
    </source>
</evidence>
<dbReference type="GO" id="GO:0006417">
    <property type="term" value="P:regulation of translation"/>
    <property type="evidence" value="ECO:0007669"/>
    <property type="project" value="TreeGrafter"/>
</dbReference>
<evidence type="ECO:0000256" key="6">
    <source>
        <dbReference type="ARBA" id="ARBA00023136"/>
    </source>
</evidence>
<dbReference type="InterPro" id="IPR018764">
    <property type="entry name" value="RskA_C"/>
</dbReference>
<evidence type="ECO:0000313" key="13">
    <source>
        <dbReference type="Proteomes" id="UP000659388"/>
    </source>
</evidence>
<evidence type="ECO:0000256" key="8">
    <source>
        <dbReference type="ARBA" id="ARBA00030803"/>
    </source>
</evidence>
<dbReference type="PANTHER" id="PTHR37461">
    <property type="entry name" value="ANTI-SIGMA-K FACTOR RSKA"/>
    <property type="match status" value="1"/>
</dbReference>
<dbReference type="InterPro" id="IPR051474">
    <property type="entry name" value="Anti-sigma-K/W_factor"/>
</dbReference>
<proteinExistence type="predicted"/>
<keyword evidence="5 10" id="KW-1133">Transmembrane helix</keyword>
<evidence type="ECO:0000256" key="10">
    <source>
        <dbReference type="SAM" id="Phobius"/>
    </source>
</evidence>
<organism evidence="12 13">
    <name type="scientific">Fulvivirga sediminis</name>
    <dbReference type="NCBI Taxonomy" id="2803949"/>
    <lineage>
        <taxon>Bacteria</taxon>
        <taxon>Pseudomonadati</taxon>
        <taxon>Bacteroidota</taxon>
        <taxon>Cytophagia</taxon>
        <taxon>Cytophagales</taxon>
        <taxon>Fulvivirgaceae</taxon>
        <taxon>Fulvivirga</taxon>
    </lineage>
</organism>
<protein>
    <recommendedName>
        <fullName evidence="8">Regulator of SigK</fullName>
    </recommendedName>
    <alternativeName>
        <fullName evidence="7">Sigma-K anti-sigma factor RskA</fullName>
    </alternativeName>
</protein>
<evidence type="ECO:0000256" key="7">
    <source>
        <dbReference type="ARBA" id="ARBA00029829"/>
    </source>
</evidence>
<dbReference type="Pfam" id="PF10099">
    <property type="entry name" value="RskA_C"/>
    <property type="match status" value="1"/>
</dbReference>
<feature type="coiled-coil region" evidence="9">
    <location>
        <begin position="119"/>
        <end position="153"/>
    </location>
</feature>
<accession>A0A937FB88</accession>
<dbReference type="Proteomes" id="UP000659388">
    <property type="component" value="Unassembled WGS sequence"/>
</dbReference>
<feature type="transmembrane region" description="Helical" evidence="10">
    <location>
        <begin position="86"/>
        <end position="109"/>
    </location>
</feature>
<evidence type="ECO:0000256" key="1">
    <source>
        <dbReference type="ARBA" id="ARBA00004167"/>
    </source>
</evidence>